<gene>
    <name evidence="2" type="ORF">HT123_04430</name>
</gene>
<sequence length="1215" mass="132568">MTHDHNPPSSLPCHCLPTGDGHNPPPALPYGCVATVPRKKPNKTPVGRLPDRRPMGGCPPGTQRLPSTQLRFADLTPYIPNLTPIPGTDGALNKAALTVSALGVIYILYAWFEQAENDFVTVKLNGEIVAHYTVTDDDAKIGKDITLRIASARFIDQANNTLQGFVKRLSGVTDETKVLSIWVDQKEPGGVDPQVSTPLINENLARPRFEDPNIEAFGIITAAAAQQGIKILIEKYPVNSLVDSVHHRKEGDVIYVSIGGVLVPHTVTHFEATGDAPISITINYGTWLLVTLGVNILEWFVRDKAGNQSIGFSVPRYIDNTIDGNSGQLLPEGYVPQSELDEDLNEYFIDIGAQSKNLDLEIPIKNYNWLKDDKIVVTYLGLTATGETLKHTETADVLQPNVVRIYVPLPLEFAKKLTGGRLFITYARLRMGVVNARSNAVIYSMRGTPVDNSLPAPLVHGLVGGVLPLGTDPVEITVPSSGQKPGGKLDLVVEGVDLSGDPVYATFTEIVADGPVDFFLDYQSTFAPLEGSYFKTYYVINNDTKNPSKSATVSVGDITVAQPPPTSNQVPPPEHVFDELVSKGNLQALVHPHSSIALNDEVRCVAIGSNPGGSFTTPWLLVTSIWFGSVLYFTIPRAIVLANKNGTMKIHWEVRTLPTDTPLKSLPLIVNVGAKLKLTECPSLLEGTYVSPCFTQLNPLHVWTPSPRTVTFRIKYAMLATDLVTLVIQGKTGLGTPAITPKPGVPDAGHDYITFAWLSNFVAAYVGEFFTAYVEVLRNGEVFKSPALTVNVDALPAQTLDLASVPEATGGVIDTSQSNSVEVKAWPFFNRQQAVFIHLKSSTDLFLRQGIKVSAAEFTAQRTHDLIHDSYLKGLANGATVTVDASVSLDETGNEHSAIKLKSVAYRINRQPVVSTHITVGAGEHHTVITKDSKTAFVFNYISKTVSVIDIEKARVVNTIQAPNCWGISLNNDGTKLLITENAGIASNYNYVKAYDTASYALLQRVWLNYRTPYGITRINGTGTYAYVSTYYNNGGYILYEITKINTQTGNVEKYITTNTSSIVDRLWISPENIVYTRQSSWGIRRFDTNADVFISNAPFSLPVSDIAFSNTDNKGYYASGSNVGTFDRLLNTIINIDQGFNNAVGVATHPFEARLYLTEHGTDKVHIFDTSEDQPKLVNTLSGFNGPQYLQVTPDGKRLLVSNLRSSTIALVDL</sequence>
<dbReference type="Gene3D" id="2.130.10.10">
    <property type="entry name" value="YVTN repeat-like/Quinoprotein amine dehydrogenase"/>
    <property type="match status" value="2"/>
</dbReference>
<protein>
    <recommendedName>
        <fullName evidence="4">YncE family protein</fullName>
    </recommendedName>
</protein>
<evidence type="ECO:0000313" key="2">
    <source>
        <dbReference type="EMBL" id="NWN60474.1"/>
    </source>
</evidence>
<evidence type="ECO:0000313" key="3">
    <source>
        <dbReference type="Proteomes" id="UP000543908"/>
    </source>
</evidence>
<dbReference type="PANTHER" id="PTHR47197">
    <property type="entry name" value="PROTEIN NIRF"/>
    <property type="match status" value="1"/>
</dbReference>
<dbReference type="Proteomes" id="UP000543908">
    <property type="component" value="Unassembled WGS sequence"/>
</dbReference>
<dbReference type="InterPro" id="IPR015943">
    <property type="entry name" value="WD40/YVTN_repeat-like_dom_sf"/>
</dbReference>
<accession>A0A7Y8UTK3</accession>
<dbReference type="EMBL" id="JABUHS010000029">
    <property type="protein sequence ID" value="NWN60474.1"/>
    <property type="molecule type" value="Genomic_DNA"/>
</dbReference>
<dbReference type="InterPro" id="IPR011045">
    <property type="entry name" value="N2O_reductase_N"/>
</dbReference>
<evidence type="ECO:0000256" key="1">
    <source>
        <dbReference type="SAM" id="MobiDB-lite"/>
    </source>
</evidence>
<dbReference type="RefSeq" id="WP_179028872.1">
    <property type="nucleotide sequence ID" value="NZ_JABUHS010000029.1"/>
</dbReference>
<evidence type="ECO:0008006" key="4">
    <source>
        <dbReference type="Google" id="ProtNLM"/>
    </source>
</evidence>
<reference evidence="2 3" key="1">
    <citation type="submission" date="2020-05" db="EMBL/GenBank/DDBJ databases">
        <title>Onion-isolated Pseudomonas sp.</title>
        <authorList>
            <person name="Fujikawa T."/>
            <person name="Sawada H."/>
        </authorList>
    </citation>
    <scope>NUCLEOTIDE SEQUENCE [LARGE SCALE GENOMIC DNA]</scope>
    <source>
        <strain evidence="2 3">MAFF 301512</strain>
    </source>
</reference>
<proteinExistence type="predicted"/>
<organism evidence="2 3">
    <name type="scientific">Pseudomonas allii</name>
    <dbReference type="NCBI Taxonomy" id="2740531"/>
    <lineage>
        <taxon>Bacteria</taxon>
        <taxon>Pseudomonadati</taxon>
        <taxon>Pseudomonadota</taxon>
        <taxon>Gammaproteobacteria</taxon>
        <taxon>Pseudomonadales</taxon>
        <taxon>Pseudomonadaceae</taxon>
        <taxon>Pseudomonas</taxon>
    </lineage>
</organism>
<feature type="region of interest" description="Disordered" evidence="1">
    <location>
        <begin position="39"/>
        <end position="64"/>
    </location>
</feature>
<name>A0A7Y8UTK3_9PSED</name>
<dbReference type="AlphaFoldDB" id="A0A7Y8UTK3"/>
<dbReference type="SUPFAM" id="SSF50974">
    <property type="entry name" value="Nitrous oxide reductase, N-terminal domain"/>
    <property type="match status" value="1"/>
</dbReference>
<dbReference type="PANTHER" id="PTHR47197:SF3">
    <property type="entry name" value="DIHYDRO-HEME D1 DEHYDROGENASE"/>
    <property type="match status" value="1"/>
</dbReference>
<comment type="caution">
    <text evidence="2">The sequence shown here is derived from an EMBL/GenBank/DDBJ whole genome shotgun (WGS) entry which is preliminary data.</text>
</comment>
<dbReference type="InterPro" id="IPR051200">
    <property type="entry name" value="Host-pathogen_enzymatic-act"/>
</dbReference>